<accession>A0ABR9QMV0</accession>
<evidence type="ECO:0000313" key="2">
    <source>
        <dbReference type="EMBL" id="MBE4909829.1"/>
    </source>
</evidence>
<reference evidence="2 3" key="1">
    <citation type="submission" date="2020-10" db="EMBL/GenBank/DDBJ databases">
        <title>Bacillus sp. HD4P25, an endophyte from a halophyte.</title>
        <authorList>
            <person name="Sun J.-Q."/>
        </authorList>
    </citation>
    <scope>NUCLEOTIDE SEQUENCE [LARGE SCALE GENOMIC DNA]</scope>
    <source>
        <strain evidence="2 3">YIM 93174</strain>
    </source>
</reference>
<evidence type="ECO:0000313" key="3">
    <source>
        <dbReference type="Proteomes" id="UP001516662"/>
    </source>
</evidence>
<sequence>MNSINKKVFLFLIFSIIIMIQSVEATLYEDLTYEEMIERADLIIIGKSVGEVNVRYEKVTDPEVGDFEVGYTEWEIAVTSYLKGNSQGETILVSTPGPSKNTNDNRTDYIVRSSEYSLDELIEQMEVGLVTKVSDIIFFLEEKDGHFHPIIPSAIVPLNVVYWEGNIDREIVNQEEIEPKVIEELAYLKEYLEETPYYSAEGKLLNSNYSLYLYTLIAIVLLAFIALLARNKIINRST</sequence>
<keyword evidence="3" id="KW-1185">Reference proteome</keyword>
<dbReference type="Proteomes" id="UP001516662">
    <property type="component" value="Unassembled WGS sequence"/>
</dbReference>
<keyword evidence="1" id="KW-1133">Transmembrane helix</keyword>
<dbReference type="RefSeq" id="WP_193538850.1">
    <property type="nucleotide sequence ID" value="NZ_JADCLJ010000024.1"/>
</dbReference>
<proteinExistence type="predicted"/>
<keyword evidence="1" id="KW-0812">Transmembrane</keyword>
<gene>
    <name evidence="2" type="ORF">IMZ08_17480</name>
</gene>
<evidence type="ECO:0008006" key="4">
    <source>
        <dbReference type="Google" id="ProtNLM"/>
    </source>
</evidence>
<name>A0ABR9QMV0_9BACI</name>
<comment type="caution">
    <text evidence="2">The sequence shown here is derived from an EMBL/GenBank/DDBJ whole genome shotgun (WGS) entry which is preliminary data.</text>
</comment>
<feature type="transmembrane region" description="Helical" evidence="1">
    <location>
        <begin position="211"/>
        <end position="229"/>
    </location>
</feature>
<keyword evidence="1" id="KW-0472">Membrane</keyword>
<organism evidence="2 3">
    <name type="scientific">Litchfieldia luteola</name>
    <dbReference type="NCBI Taxonomy" id="682179"/>
    <lineage>
        <taxon>Bacteria</taxon>
        <taxon>Bacillati</taxon>
        <taxon>Bacillota</taxon>
        <taxon>Bacilli</taxon>
        <taxon>Bacillales</taxon>
        <taxon>Bacillaceae</taxon>
        <taxon>Litchfieldia</taxon>
    </lineage>
</organism>
<evidence type="ECO:0000256" key="1">
    <source>
        <dbReference type="SAM" id="Phobius"/>
    </source>
</evidence>
<dbReference type="EMBL" id="JADCLJ010000024">
    <property type="protein sequence ID" value="MBE4909829.1"/>
    <property type="molecule type" value="Genomic_DNA"/>
</dbReference>
<protein>
    <recommendedName>
        <fullName evidence="4">SURF1-like protein</fullName>
    </recommendedName>
</protein>